<keyword evidence="1" id="KW-0732">Signal</keyword>
<evidence type="ECO:0000256" key="1">
    <source>
        <dbReference type="SAM" id="SignalP"/>
    </source>
</evidence>
<accession>A0A6M2BQG8</accession>
<name>A0A6M2BQG8_9GAMM</name>
<dbReference type="PANTHER" id="PTHR38731">
    <property type="entry name" value="LIPL45-RELATED LIPOPROTEIN-RELATED"/>
    <property type="match status" value="1"/>
</dbReference>
<organism evidence="2 3">
    <name type="scientific">Solimonas terrae</name>
    <dbReference type="NCBI Taxonomy" id="1396819"/>
    <lineage>
        <taxon>Bacteria</taxon>
        <taxon>Pseudomonadati</taxon>
        <taxon>Pseudomonadota</taxon>
        <taxon>Gammaproteobacteria</taxon>
        <taxon>Nevskiales</taxon>
        <taxon>Nevskiaceae</taxon>
        <taxon>Solimonas</taxon>
    </lineage>
</organism>
<evidence type="ECO:0000313" key="2">
    <source>
        <dbReference type="EMBL" id="NGY04856.1"/>
    </source>
</evidence>
<dbReference type="AlphaFoldDB" id="A0A6M2BQG8"/>
<gene>
    <name evidence="2" type="ORF">G7Y85_08765</name>
</gene>
<feature type="signal peptide" evidence="1">
    <location>
        <begin position="1"/>
        <end position="18"/>
    </location>
</feature>
<keyword evidence="3" id="KW-1185">Reference proteome</keyword>
<dbReference type="Proteomes" id="UP000472676">
    <property type="component" value="Unassembled WGS sequence"/>
</dbReference>
<sequence>MKAYAWGFLLMFAAPVWAQGPASTPPVPAAEVVLLSGHGSALGSDGHARRLKRGDPLYAGDIINSGADGYLNMHFRDGGYVLLRPNTRFQIEAYQYQPAPAAAPAAPVARAPVAAAAAEPAPAPAAAPAAGGSRAFFRLLRGGFRAVSGLIGHREDQYRITTPVATMGIRGTDYVVILPNDGEASQLDAQAGGKLGARGGVVVGVIKGGIFMKNAGGKLMDVGVGQYAMTLKDGTQVLLSFEPGFIKLLPIPDPTTSCQ</sequence>
<comment type="caution">
    <text evidence="2">The sequence shown here is derived from an EMBL/GenBank/DDBJ whole genome shotgun (WGS) entry which is preliminary data.</text>
</comment>
<reference evidence="2 3" key="1">
    <citation type="journal article" date="2014" name="Int. J. Syst. Evol. Microbiol.">
        <title>Solimonas terrae sp. nov., isolated from soil.</title>
        <authorList>
            <person name="Kim S.J."/>
            <person name="Moon J.Y."/>
            <person name="Weon H.Y."/>
            <person name="Ahn J.H."/>
            <person name="Chen W.M."/>
            <person name="Kwon S.W."/>
        </authorList>
    </citation>
    <scope>NUCLEOTIDE SEQUENCE [LARGE SCALE GENOMIC DNA]</scope>
    <source>
        <strain evidence="2 3">KIS83-12</strain>
    </source>
</reference>
<protein>
    <submittedName>
        <fullName evidence="2">FecR domain-containing protein</fullName>
    </submittedName>
</protein>
<proteinExistence type="predicted"/>
<evidence type="ECO:0000313" key="3">
    <source>
        <dbReference type="Proteomes" id="UP000472676"/>
    </source>
</evidence>
<dbReference type="RefSeq" id="WP_166255056.1">
    <property type="nucleotide sequence ID" value="NZ_JAAMOW010000004.1"/>
</dbReference>
<feature type="chain" id="PRO_5026901344" evidence="1">
    <location>
        <begin position="19"/>
        <end position="259"/>
    </location>
</feature>
<dbReference type="EMBL" id="JAAMOW010000004">
    <property type="protein sequence ID" value="NGY04856.1"/>
    <property type="molecule type" value="Genomic_DNA"/>
</dbReference>